<reference evidence="2" key="1">
    <citation type="journal article" date="2015" name="Nature">
        <title>Complex archaea that bridge the gap between prokaryotes and eukaryotes.</title>
        <authorList>
            <person name="Spang A."/>
            <person name="Saw J.H."/>
            <person name="Jorgensen S.L."/>
            <person name="Zaremba-Niedzwiedzka K."/>
            <person name="Martijn J."/>
            <person name="Lind A.E."/>
            <person name="van Eijk R."/>
            <person name="Schleper C."/>
            <person name="Guy L."/>
            <person name="Ettema T.J."/>
        </authorList>
    </citation>
    <scope>NUCLEOTIDE SEQUENCE</scope>
</reference>
<dbReference type="EMBL" id="LAZR01000220">
    <property type="protein sequence ID" value="KKN81113.1"/>
    <property type="molecule type" value="Genomic_DNA"/>
</dbReference>
<feature type="region of interest" description="Disordered" evidence="1">
    <location>
        <begin position="1"/>
        <end position="29"/>
    </location>
</feature>
<protein>
    <submittedName>
        <fullName evidence="2">Uncharacterized protein</fullName>
    </submittedName>
</protein>
<sequence length="110" mass="11890">MPSPTDPGFQKRVTVSEAGRPKQLAPDGTPAGVFRVVALSTNTDKIGLGGEPDWSLADDRRLVDGPISAAATQNVPLYDPGYGRTIRGDLSKWWVDVRVANEGVCWVRIE</sequence>
<organism evidence="2">
    <name type="scientific">marine sediment metagenome</name>
    <dbReference type="NCBI Taxonomy" id="412755"/>
    <lineage>
        <taxon>unclassified sequences</taxon>
        <taxon>metagenomes</taxon>
        <taxon>ecological metagenomes</taxon>
    </lineage>
</organism>
<proteinExistence type="predicted"/>
<comment type="caution">
    <text evidence="2">The sequence shown here is derived from an EMBL/GenBank/DDBJ whole genome shotgun (WGS) entry which is preliminary data.</text>
</comment>
<evidence type="ECO:0000256" key="1">
    <source>
        <dbReference type="SAM" id="MobiDB-lite"/>
    </source>
</evidence>
<gene>
    <name evidence="2" type="ORF">LCGC14_0323320</name>
</gene>
<accession>A0A0F9WQU1</accession>
<evidence type="ECO:0000313" key="2">
    <source>
        <dbReference type="EMBL" id="KKN81113.1"/>
    </source>
</evidence>
<dbReference type="AlphaFoldDB" id="A0A0F9WQU1"/>
<name>A0A0F9WQU1_9ZZZZ</name>